<dbReference type="Gene3D" id="2.30.140.10">
    <property type="entry name" value="Spermidine synthase, tetramerisation domain"/>
    <property type="match status" value="1"/>
</dbReference>
<feature type="binding site" evidence="4">
    <location>
        <position position="163"/>
    </location>
    <ligand>
        <name>S-methyl-5'-thioadenosine</name>
        <dbReference type="ChEBI" id="CHEBI:17509"/>
    </ligand>
</feature>
<dbReference type="EMBL" id="CP121694">
    <property type="protein sequence ID" value="WRO21735.1"/>
    <property type="molecule type" value="Genomic_DNA"/>
</dbReference>
<keyword evidence="10" id="KW-1185">Reference proteome</keyword>
<dbReference type="InterPro" id="IPR035246">
    <property type="entry name" value="Spermidine_synt_N"/>
</dbReference>
<dbReference type="PANTHER" id="PTHR11558:SF11">
    <property type="entry name" value="SPERMIDINE SYNTHASE"/>
    <property type="match status" value="1"/>
</dbReference>
<evidence type="ECO:0000256" key="2">
    <source>
        <dbReference type="ARBA" id="ARBA00022679"/>
    </source>
</evidence>
<dbReference type="Pfam" id="PF01564">
    <property type="entry name" value="Spermine_synth"/>
    <property type="match status" value="1"/>
</dbReference>
<keyword evidence="2 4" id="KW-0808">Transferase</keyword>
<dbReference type="NCBIfam" id="NF002010">
    <property type="entry name" value="PRK00811.1"/>
    <property type="match status" value="1"/>
</dbReference>
<dbReference type="AlphaFoldDB" id="A0AAU0UN53"/>
<dbReference type="Pfam" id="PF17284">
    <property type="entry name" value="Spermine_synt_N"/>
    <property type="match status" value="1"/>
</dbReference>
<evidence type="ECO:0000256" key="4">
    <source>
        <dbReference type="HAMAP-Rule" id="MF_00198"/>
    </source>
</evidence>
<evidence type="ECO:0000256" key="5">
    <source>
        <dbReference type="PROSITE-ProRule" id="PRU00354"/>
    </source>
</evidence>
<evidence type="ECO:0000256" key="3">
    <source>
        <dbReference type="ARBA" id="ARBA00023115"/>
    </source>
</evidence>
<dbReference type="HAMAP" id="MF_00198">
    <property type="entry name" value="Spermidine_synth"/>
    <property type="match status" value="1"/>
</dbReference>
<feature type="binding site" evidence="4">
    <location>
        <position position="63"/>
    </location>
    <ligand>
        <name>spermidine</name>
        <dbReference type="ChEBI" id="CHEBI:57834"/>
    </ligand>
</feature>
<evidence type="ECO:0000256" key="6">
    <source>
        <dbReference type="RuleBase" id="RU003836"/>
    </source>
</evidence>
<dbReference type="CDD" id="cd02440">
    <property type="entry name" value="AdoMet_MTases"/>
    <property type="match status" value="1"/>
</dbReference>
<feature type="binding site" evidence="4">
    <location>
        <position position="87"/>
    </location>
    <ligand>
        <name>spermidine</name>
        <dbReference type="ChEBI" id="CHEBI:57834"/>
    </ligand>
</feature>
<dbReference type="InterPro" id="IPR001045">
    <property type="entry name" value="Spermi_synthase"/>
</dbReference>
<dbReference type="GO" id="GO:0004766">
    <property type="term" value="F:spermidine synthase activity"/>
    <property type="evidence" value="ECO:0007669"/>
    <property type="project" value="UniProtKB-UniRule"/>
</dbReference>
<feature type="binding site" evidence="4">
    <location>
        <begin position="138"/>
        <end position="139"/>
    </location>
    <ligand>
        <name>S-methyl-5'-thioadenosine</name>
        <dbReference type="ChEBI" id="CHEBI:17509"/>
    </ligand>
</feature>
<dbReference type="Gene3D" id="3.40.50.150">
    <property type="entry name" value="Vaccinia Virus protein VP39"/>
    <property type="match status" value="1"/>
</dbReference>
<dbReference type="InterPro" id="IPR029063">
    <property type="entry name" value="SAM-dependent_MTases_sf"/>
</dbReference>
<keyword evidence="3 4" id="KW-0620">Polyamine biosynthesis</keyword>
<accession>A0AAU0UN53</accession>
<evidence type="ECO:0000313" key="10">
    <source>
        <dbReference type="Proteomes" id="UP001329915"/>
    </source>
</evidence>
<dbReference type="KEGG" id="dbc:MFMK1_001547"/>
<reference evidence="9 10" key="1">
    <citation type="submission" date="2023-04" db="EMBL/GenBank/DDBJ databases">
        <authorList>
            <person name="Hsu D."/>
        </authorList>
    </citation>
    <scope>NUCLEOTIDE SEQUENCE [LARGE SCALE GENOMIC DNA]</scope>
    <source>
        <strain evidence="9 10">MK1</strain>
    </source>
</reference>
<dbReference type="GO" id="GO:0005829">
    <property type="term" value="C:cytosol"/>
    <property type="evidence" value="ECO:0007669"/>
    <property type="project" value="TreeGrafter"/>
</dbReference>
<dbReference type="Proteomes" id="UP001329915">
    <property type="component" value="Chromosome"/>
</dbReference>
<dbReference type="EC" id="2.5.1.16" evidence="4"/>
<comment type="function">
    <text evidence="4">Catalyzes the irreversible transfer of a propylamine group from the amino donor S-adenosylmethioninamine (decarboxy-AdoMet) to putrescine (1,4-diaminobutane) to yield spermidine.</text>
</comment>
<dbReference type="PROSITE" id="PS51006">
    <property type="entry name" value="PABS_2"/>
    <property type="match status" value="1"/>
</dbReference>
<evidence type="ECO:0000259" key="8">
    <source>
        <dbReference type="PROSITE" id="PS51006"/>
    </source>
</evidence>
<gene>
    <name evidence="4 9" type="primary">speE</name>
    <name evidence="9" type="ORF">MFMK1_001547</name>
</gene>
<sequence length="276" mass="30945">MKGLWFTERQNPGLEISCLTKKTLHWEKTDYQELAVIDTETFGRMLLLDGVIQTTIEDEFVYHEMISMVALNTHPNPEKVLVIGGGDGGTIREIAKHPKVKEAVLVEIDGQVVETAKKYLPEISVGLDNPKVRVIIDDGIKHVQDNENTYDVIIVDSTDPVGPAVGLFSGEFYRQIHKALTPDGIFVAQTESPFFNKDLIKGIQKDLADIFAINKLILANVPTYPGGLWTFSLGSKKYDPEKVERESIAELDTKYYSRDVHFSALVLPPFVKELMP</sequence>
<evidence type="ECO:0000256" key="1">
    <source>
        <dbReference type="ARBA" id="ARBA00007867"/>
    </source>
</evidence>
<comment type="pathway">
    <text evidence="4">Amine and polyamine biosynthesis; spermidine biosynthesis; spermidine from putrescine: step 1/1.</text>
</comment>
<dbReference type="NCBIfam" id="NF037959">
    <property type="entry name" value="MFS_SpdSyn"/>
    <property type="match status" value="1"/>
</dbReference>
<feature type="active site" description="Proton acceptor" evidence="4 5">
    <location>
        <position position="156"/>
    </location>
</feature>
<evidence type="ECO:0000256" key="7">
    <source>
        <dbReference type="RuleBase" id="RU003837"/>
    </source>
</evidence>
<dbReference type="PANTHER" id="PTHR11558">
    <property type="entry name" value="SPERMIDINE/SPERMINE SYNTHASE"/>
    <property type="match status" value="1"/>
</dbReference>
<feature type="binding site" evidence="4">
    <location>
        <position position="107"/>
    </location>
    <ligand>
        <name>S-methyl-5'-thioadenosine</name>
        <dbReference type="ChEBI" id="CHEBI:17509"/>
    </ligand>
</feature>
<feature type="binding site" evidence="4">
    <location>
        <begin position="156"/>
        <end position="159"/>
    </location>
    <ligand>
        <name>spermidine</name>
        <dbReference type="ChEBI" id="CHEBI:57834"/>
    </ligand>
</feature>
<dbReference type="GO" id="GO:0008295">
    <property type="term" value="P:spermidine biosynthetic process"/>
    <property type="evidence" value="ECO:0007669"/>
    <property type="project" value="UniProtKB-UniRule"/>
</dbReference>
<dbReference type="PROSITE" id="PS01330">
    <property type="entry name" value="PABS_1"/>
    <property type="match status" value="1"/>
</dbReference>
<dbReference type="NCBIfam" id="TIGR00417">
    <property type="entry name" value="speE"/>
    <property type="match status" value="1"/>
</dbReference>
<protein>
    <recommendedName>
        <fullName evidence="4">Polyamine aminopropyltransferase</fullName>
    </recommendedName>
    <alternativeName>
        <fullName evidence="4">Putrescine aminopropyltransferase</fullName>
        <shortName evidence="4">PAPT</shortName>
    </alternativeName>
    <alternativeName>
        <fullName evidence="4">Spermidine synthase</fullName>
        <shortName evidence="4">SPDS</shortName>
        <shortName evidence="4">SPDSY</shortName>
        <ecNumber evidence="4">2.5.1.16</ecNumber>
    </alternativeName>
</protein>
<feature type="domain" description="PABS" evidence="8">
    <location>
        <begin position="3"/>
        <end position="236"/>
    </location>
</feature>
<dbReference type="InterPro" id="IPR030374">
    <property type="entry name" value="PABS"/>
</dbReference>
<comment type="similarity">
    <text evidence="1 4 6">Belongs to the spermidine/spermine synthase family.</text>
</comment>
<dbReference type="InterPro" id="IPR037163">
    <property type="entry name" value="Spermidine_synt_N_sf"/>
</dbReference>
<evidence type="ECO:0000313" key="9">
    <source>
        <dbReference type="EMBL" id="WRO21735.1"/>
    </source>
</evidence>
<comment type="catalytic activity">
    <reaction evidence="4 7">
        <text>S-adenosyl 3-(methylsulfanyl)propylamine + putrescine = S-methyl-5'-thioadenosine + spermidine + H(+)</text>
        <dbReference type="Rhea" id="RHEA:12721"/>
        <dbReference type="ChEBI" id="CHEBI:15378"/>
        <dbReference type="ChEBI" id="CHEBI:17509"/>
        <dbReference type="ChEBI" id="CHEBI:57443"/>
        <dbReference type="ChEBI" id="CHEBI:57834"/>
        <dbReference type="ChEBI" id="CHEBI:326268"/>
        <dbReference type="EC" id="2.5.1.16"/>
    </reaction>
</comment>
<organism evidence="9 10">
    <name type="scientific">Metallumcola ferriviriculae</name>
    <dbReference type="NCBI Taxonomy" id="3039180"/>
    <lineage>
        <taxon>Bacteria</taxon>
        <taxon>Bacillati</taxon>
        <taxon>Bacillota</taxon>
        <taxon>Clostridia</taxon>
        <taxon>Neomoorellales</taxon>
        <taxon>Desulfitibacteraceae</taxon>
        <taxon>Metallumcola</taxon>
    </lineage>
</organism>
<keyword evidence="4 7" id="KW-0745">Spermidine biosynthesis</keyword>
<dbReference type="InterPro" id="IPR030373">
    <property type="entry name" value="PABS_CS"/>
</dbReference>
<proteinExistence type="inferred from homology"/>
<dbReference type="SUPFAM" id="SSF53335">
    <property type="entry name" value="S-adenosyl-L-methionine-dependent methyltransferases"/>
    <property type="match status" value="1"/>
</dbReference>
<feature type="binding site" evidence="4">
    <location>
        <position position="32"/>
    </location>
    <ligand>
        <name>S-methyl-5'-thioadenosine</name>
        <dbReference type="ChEBI" id="CHEBI:17509"/>
    </ligand>
</feature>
<name>A0AAU0UN53_9FIRM</name>
<comment type="subunit">
    <text evidence="4">Homodimer or homotetramer.</text>
</comment>
<dbReference type="RefSeq" id="WP_366924565.1">
    <property type="nucleotide sequence ID" value="NZ_CP121694.1"/>
</dbReference>